<feature type="domain" description="Reverse transcriptase/retrotransposon-derived protein RNase H-like" evidence="1">
    <location>
        <begin position="19"/>
        <end position="58"/>
    </location>
</feature>
<evidence type="ECO:0000259" key="1">
    <source>
        <dbReference type="Pfam" id="PF17919"/>
    </source>
</evidence>
<comment type="caution">
    <text evidence="2">The sequence shown here is derived from an EMBL/GenBank/DDBJ whole genome shotgun (WGS) entry which is preliminary data.</text>
</comment>
<dbReference type="EMBL" id="JAROKS010000006">
    <property type="protein sequence ID" value="KAK1802870.1"/>
    <property type="molecule type" value="Genomic_DNA"/>
</dbReference>
<dbReference type="Pfam" id="PF17919">
    <property type="entry name" value="RT_RNaseH_2"/>
    <property type="match status" value="1"/>
</dbReference>
<keyword evidence="3" id="KW-1185">Reference proteome</keyword>
<feature type="non-terminal residue" evidence="2">
    <location>
        <position position="158"/>
    </location>
</feature>
<reference evidence="2" key="1">
    <citation type="submission" date="2023-03" db="EMBL/GenBank/DDBJ databases">
        <title>Electrophorus voltai genome.</title>
        <authorList>
            <person name="Bian C."/>
        </authorList>
    </citation>
    <scope>NUCLEOTIDE SEQUENCE</scope>
    <source>
        <strain evidence="2">CB-2022</strain>
        <tissue evidence="2">Muscle</tissue>
    </source>
</reference>
<gene>
    <name evidence="2" type="ORF">P4O66_021412</name>
</gene>
<dbReference type="InterPro" id="IPR043502">
    <property type="entry name" value="DNA/RNA_pol_sf"/>
</dbReference>
<dbReference type="SUPFAM" id="SSF56672">
    <property type="entry name" value="DNA/RNA polymerases"/>
    <property type="match status" value="1"/>
</dbReference>
<sequence>MVARPLTVLLRGTAKKLRWGPEVERSFLELKEAFSTTLVLQQLEPEKPFVLEVDASDIEAQDFHVSALKPVVEGPLAEGESSSSALPLPLEIEGGPAYTVRALAMASRSSISWTGNGMDLRSAAGYWPPKCWTTTAPPPFIGNMLRSLSLSGWVGHTP</sequence>
<evidence type="ECO:0000313" key="2">
    <source>
        <dbReference type="EMBL" id="KAK1802870.1"/>
    </source>
</evidence>
<evidence type="ECO:0000313" key="3">
    <source>
        <dbReference type="Proteomes" id="UP001239994"/>
    </source>
</evidence>
<proteinExistence type="predicted"/>
<accession>A0AAD8ZQ53</accession>
<dbReference type="InterPro" id="IPR041577">
    <property type="entry name" value="RT_RNaseH_2"/>
</dbReference>
<dbReference type="Proteomes" id="UP001239994">
    <property type="component" value="Unassembled WGS sequence"/>
</dbReference>
<organism evidence="2 3">
    <name type="scientific">Electrophorus voltai</name>
    <dbReference type="NCBI Taxonomy" id="2609070"/>
    <lineage>
        <taxon>Eukaryota</taxon>
        <taxon>Metazoa</taxon>
        <taxon>Chordata</taxon>
        <taxon>Craniata</taxon>
        <taxon>Vertebrata</taxon>
        <taxon>Euteleostomi</taxon>
        <taxon>Actinopterygii</taxon>
        <taxon>Neopterygii</taxon>
        <taxon>Teleostei</taxon>
        <taxon>Ostariophysi</taxon>
        <taxon>Gymnotiformes</taxon>
        <taxon>Gymnotoidei</taxon>
        <taxon>Gymnotidae</taxon>
        <taxon>Electrophorus</taxon>
    </lineage>
</organism>
<protein>
    <recommendedName>
        <fullName evidence="1">Reverse transcriptase/retrotransposon-derived protein RNase H-like domain-containing protein</fullName>
    </recommendedName>
</protein>
<name>A0AAD8ZQ53_9TELE</name>
<dbReference type="AlphaFoldDB" id="A0AAD8ZQ53"/>